<dbReference type="STRING" id="452471.Aasi_1102"/>
<dbReference type="Proteomes" id="UP000001227">
    <property type="component" value="Chromosome"/>
</dbReference>
<dbReference type="RefSeq" id="WP_012473203.1">
    <property type="nucleotide sequence ID" value="NC_010830.1"/>
</dbReference>
<dbReference type="SUPFAM" id="SSF54197">
    <property type="entry name" value="HIT-like"/>
    <property type="match status" value="1"/>
</dbReference>
<dbReference type="Gene3D" id="3.30.428.10">
    <property type="entry name" value="HIT-like"/>
    <property type="match status" value="1"/>
</dbReference>
<dbReference type="EMBL" id="CP001102">
    <property type="protein sequence ID" value="ACE06445.1"/>
    <property type="molecule type" value="Genomic_DNA"/>
</dbReference>
<evidence type="ECO:0000313" key="7">
    <source>
        <dbReference type="Proteomes" id="UP000001227"/>
    </source>
</evidence>
<dbReference type="KEGG" id="aas:Aasi_1102"/>
<feature type="domain" description="HIT" evidence="5">
    <location>
        <begin position="35"/>
        <end position="140"/>
    </location>
</feature>
<keyword evidence="4" id="KW-1133">Transmembrane helix</keyword>
<dbReference type="HOGENOM" id="CLU_056776_3_3_10"/>
<evidence type="ECO:0000256" key="4">
    <source>
        <dbReference type="SAM" id="Phobius"/>
    </source>
</evidence>
<keyword evidence="4" id="KW-0812">Transmembrane</keyword>
<dbReference type="AlphaFoldDB" id="B3ET93"/>
<evidence type="ECO:0000313" key="6">
    <source>
        <dbReference type="EMBL" id="ACE06445.1"/>
    </source>
</evidence>
<proteinExistence type="predicted"/>
<feature type="transmembrane region" description="Helical" evidence="4">
    <location>
        <begin position="6"/>
        <end position="22"/>
    </location>
</feature>
<evidence type="ECO:0000256" key="3">
    <source>
        <dbReference type="PROSITE-ProRule" id="PRU00464"/>
    </source>
</evidence>
<keyword evidence="7" id="KW-1185">Reference proteome</keyword>
<sequence length="176" mass="20550">MSKLLLYPIIVSCLSLFIYFLVKKSISSAVNNYCAFCTTMVLERQKFYEDDRIIALYTYKPILPGHCLIIPKRHIERFEELTDEEIMQMGQVIKKVNQAAKQVFKTSSYILLQKNGLEVGQSVPHVHFHYVPRVSEDNSMLKLLLKLYITNLKKPLPTEKLYHFTNMMKEAIEEAE</sequence>
<name>B3ET93_AMOA5</name>
<dbReference type="PANTHER" id="PTHR46648:SF1">
    <property type="entry name" value="ADENOSINE 5'-MONOPHOSPHORAMIDASE HNT1"/>
    <property type="match status" value="1"/>
</dbReference>
<dbReference type="GO" id="GO:0009117">
    <property type="term" value="P:nucleotide metabolic process"/>
    <property type="evidence" value="ECO:0007669"/>
    <property type="project" value="TreeGrafter"/>
</dbReference>
<keyword evidence="4" id="KW-0472">Membrane</keyword>
<dbReference type="Pfam" id="PF01230">
    <property type="entry name" value="HIT"/>
    <property type="match status" value="1"/>
</dbReference>
<dbReference type="InterPro" id="IPR011146">
    <property type="entry name" value="HIT-like"/>
</dbReference>
<gene>
    <name evidence="6" type="ordered locus">Aasi_1102</name>
</gene>
<evidence type="ECO:0000256" key="2">
    <source>
        <dbReference type="PIRSR" id="PIRSR601310-3"/>
    </source>
</evidence>
<dbReference type="InterPro" id="IPR001310">
    <property type="entry name" value="Histidine_triad_HIT"/>
</dbReference>
<dbReference type="eggNOG" id="COG0537">
    <property type="taxonomic scope" value="Bacteria"/>
</dbReference>
<feature type="active site" description="Tele-AMP-histidine intermediate" evidence="1">
    <location>
        <position position="127"/>
    </location>
</feature>
<dbReference type="GO" id="GO:0003824">
    <property type="term" value="F:catalytic activity"/>
    <property type="evidence" value="ECO:0007669"/>
    <property type="project" value="InterPro"/>
</dbReference>
<dbReference type="PANTHER" id="PTHR46648">
    <property type="entry name" value="HIT FAMILY PROTEIN 1"/>
    <property type="match status" value="1"/>
</dbReference>
<dbReference type="InterPro" id="IPR036265">
    <property type="entry name" value="HIT-like_sf"/>
</dbReference>
<protein>
    <recommendedName>
        <fullName evidence="5">HIT domain-containing protein</fullName>
    </recommendedName>
</protein>
<feature type="short sequence motif" description="Histidine triad motif" evidence="2 3">
    <location>
        <begin position="125"/>
        <end position="129"/>
    </location>
</feature>
<organism evidence="6 7">
    <name type="scientific">Amoebophilus asiaticus (strain 5a2)</name>
    <dbReference type="NCBI Taxonomy" id="452471"/>
    <lineage>
        <taxon>Bacteria</taxon>
        <taxon>Pseudomonadati</taxon>
        <taxon>Bacteroidota</taxon>
        <taxon>Cytophagia</taxon>
        <taxon>Cytophagales</taxon>
        <taxon>Amoebophilaceae</taxon>
        <taxon>Candidatus Amoebophilus</taxon>
    </lineage>
</organism>
<reference evidence="6 7" key="1">
    <citation type="journal article" date="2010" name="J. Bacteriol.">
        <title>The genome of the amoeba symbiont 'Candidatus Amoebophilus asiaticus' reveals common mechanisms for host cell interaction among amoeba-associated bacteria.</title>
        <authorList>
            <person name="Schmitz-Esser S."/>
            <person name="Tischler P."/>
            <person name="Arnold R."/>
            <person name="Montanaro J."/>
            <person name="Wagner M."/>
            <person name="Rattei T."/>
            <person name="Horn M."/>
        </authorList>
    </citation>
    <scope>NUCLEOTIDE SEQUENCE [LARGE SCALE GENOMIC DNA]</scope>
    <source>
        <strain evidence="6 7">5a2</strain>
    </source>
</reference>
<evidence type="ECO:0000259" key="5">
    <source>
        <dbReference type="PROSITE" id="PS51084"/>
    </source>
</evidence>
<accession>B3ET93</accession>
<evidence type="ECO:0000256" key="1">
    <source>
        <dbReference type="PIRSR" id="PIRSR601310-1"/>
    </source>
</evidence>
<dbReference type="PROSITE" id="PS51084">
    <property type="entry name" value="HIT_2"/>
    <property type="match status" value="1"/>
</dbReference>
<dbReference type="OrthoDB" id="9784774at2"/>